<reference evidence="1 2" key="1">
    <citation type="journal article" date="2014" name="FEMS Microbiol. Lett.">
        <title>Draft genome sequences of three Holospora species (Holospora obtusa, Holospora undulata, and Holospora elegans), endonuclear symbiotic bacteria of the ciliate Paramecium caudatum.</title>
        <authorList>
            <person name="Dohra H."/>
            <person name="Tanaka K."/>
            <person name="Suzuki T."/>
            <person name="Fujishima M."/>
            <person name="Suzuki H."/>
        </authorList>
    </citation>
    <scope>NUCLEOTIDE SEQUENCE [LARGE SCALE GENOMIC DNA]</scope>
    <source>
        <strain evidence="1 2">F1</strain>
    </source>
</reference>
<dbReference type="Proteomes" id="UP000019112">
    <property type="component" value="Unassembled WGS sequence"/>
</dbReference>
<evidence type="ECO:0000313" key="1">
    <source>
        <dbReference type="EMBL" id="ETZ07160.1"/>
    </source>
</evidence>
<dbReference type="EMBL" id="AWTR02000061">
    <property type="protein sequence ID" value="ETZ07160.1"/>
    <property type="molecule type" value="Genomic_DNA"/>
</dbReference>
<gene>
    <name evidence="1" type="ORF">P618_200641</name>
</gene>
<comment type="caution">
    <text evidence="1">The sequence shown here is derived from an EMBL/GenBank/DDBJ whole genome shotgun (WGS) entry which is preliminary data.</text>
</comment>
<evidence type="ECO:0000313" key="2">
    <source>
        <dbReference type="Proteomes" id="UP000019112"/>
    </source>
</evidence>
<name>W6TGV5_HOLOB</name>
<keyword evidence="2" id="KW-1185">Reference proteome</keyword>
<accession>W6TGV5</accession>
<proteinExistence type="predicted"/>
<protein>
    <submittedName>
        <fullName evidence="1">Uncharacterized protein</fullName>
    </submittedName>
</protein>
<dbReference type="AlphaFoldDB" id="W6TGV5"/>
<organism evidence="1 2">
    <name type="scientific">Holospora obtusa F1</name>
    <dbReference type="NCBI Taxonomy" id="1399147"/>
    <lineage>
        <taxon>Bacteria</taxon>
        <taxon>Pseudomonadati</taxon>
        <taxon>Pseudomonadota</taxon>
        <taxon>Alphaproteobacteria</taxon>
        <taxon>Holosporales</taxon>
        <taxon>Holosporaceae</taxon>
        <taxon>Holospora</taxon>
    </lineage>
</organism>
<sequence length="153" mass="18032">MNKIFYKLFFVSLIWLNTSFSQPPRRYASKLYEMTQFDTDTSLAMRRKFSEDFHDFLFGCVRRYIENPQIASKDDLEEIKTLALNLPDAEKVVFIEFLSEKNNNSLGNKNELNKETFEMIEKAICGRILPLYGEDLKKVSQAYKDIFLKIKDS</sequence>